<evidence type="ECO:0000313" key="2">
    <source>
        <dbReference type="Proteomes" id="UP001612915"/>
    </source>
</evidence>
<keyword evidence="2" id="KW-1185">Reference proteome</keyword>
<dbReference type="InterPro" id="IPR023393">
    <property type="entry name" value="START-like_dom_sf"/>
</dbReference>
<comment type="caution">
    <text evidence="1">The sequence shown here is derived from an EMBL/GenBank/DDBJ whole genome shotgun (WGS) entry which is preliminary data.</text>
</comment>
<accession>A0ABW8AQD2</accession>
<proteinExistence type="predicted"/>
<sequence>MPSIRLTTDVPASPKACFALSLSVDAHTASMRDSGERAVAGVTSGVMELGDTVTWRARHFGVPFTMTSRISAYDAPFRFVDEQVSGPFGHWYHEHLFETSVQGTRMVDVVDFSSPLGMVGRLVDRLFLTRYMTGLLEQRNRWLVEELARTEGR</sequence>
<dbReference type="Proteomes" id="UP001612915">
    <property type="component" value="Unassembled WGS sequence"/>
</dbReference>
<evidence type="ECO:0000313" key="1">
    <source>
        <dbReference type="EMBL" id="MFI7588556.1"/>
    </source>
</evidence>
<dbReference type="SUPFAM" id="SSF55961">
    <property type="entry name" value="Bet v1-like"/>
    <property type="match status" value="1"/>
</dbReference>
<dbReference type="EMBL" id="JBITLV010000005">
    <property type="protein sequence ID" value="MFI7588556.1"/>
    <property type="molecule type" value="Genomic_DNA"/>
</dbReference>
<name>A0ABW8AQD2_9ACTN</name>
<reference evidence="1 2" key="1">
    <citation type="submission" date="2024-10" db="EMBL/GenBank/DDBJ databases">
        <title>The Natural Products Discovery Center: Release of the First 8490 Sequenced Strains for Exploring Actinobacteria Biosynthetic Diversity.</title>
        <authorList>
            <person name="Kalkreuter E."/>
            <person name="Kautsar S.A."/>
            <person name="Yang D."/>
            <person name="Bader C.D."/>
            <person name="Teijaro C.N."/>
            <person name="Fluegel L."/>
            <person name="Davis C.M."/>
            <person name="Simpson J.R."/>
            <person name="Lauterbach L."/>
            <person name="Steele A.D."/>
            <person name="Gui C."/>
            <person name="Meng S."/>
            <person name="Li G."/>
            <person name="Viehrig K."/>
            <person name="Ye F."/>
            <person name="Su P."/>
            <person name="Kiefer A.F."/>
            <person name="Nichols A."/>
            <person name="Cepeda A.J."/>
            <person name="Yan W."/>
            <person name="Fan B."/>
            <person name="Jiang Y."/>
            <person name="Adhikari A."/>
            <person name="Zheng C.-J."/>
            <person name="Schuster L."/>
            <person name="Cowan T.M."/>
            <person name="Smanski M.J."/>
            <person name="Chevrette M.G."/>
            <person name="De Carvalho L.P.S."/>
            <person name="Shen B."/>
        </authorList>
    </citation>
    <scope>NUCLEOTIDE SEQUENCE [LARGE SCALE GENOMIC DNA]</scope>
    <source>
        <strain evidence="1 2">NPDC049639</strain>
    </source>
</reference>
<dbReference type="Gene3D" id="3.30.530.20">
    <property type="match status" value="1"/>
</dbReference>
<organism evidence="1 2">
    <name type="scientific">Spongisporangium articulatum</name>
    <dbReference type="NCBI Taxonomy" id="3362603"/>
    <lineage>
        <taxon>Bacteria</taxon>
        <taxon>Bacillati</taxon>
        <taxon>Actinomycetota</taxon>
        <taxon>Actinomycetes</taxon>
        <taxon>Kineosporiales</taxon>
        <taxon>Kineosporiaceae</taxon>
        <taxon>Spongisporangium</taxon>
    </lineage>
</organism>
<protein>
    <submittedName>
        <fullName evidence="1">Cyclase</fullName>
    </submittedName>
</protein>
<gene>
    <name evidence="1" type="ORF">ACIB24_15915</name>
</gene>
<dbReference type="CDD" id="cd07820">
    <property type="entry name" value="SRPBCC_3"/>
    <property type="match status" value="1"/>
</dbReference>
<dbReference type="RefSeq" id="WP_398282386.1">
    <property type="nucleotide sequence ID" value="NZ_JBITLV010000005.1"/>
</dbReference>